<protein>
    <recommendedName>
        <fullName evidence="3">ATP-dependent endonuclease</fullName>
    </recommendedName>
</protein>
<sequence length="162" mass="17398">MTVVLVEGESDHVALEAAASLLGRPMPRVVVLGGAHAARRVTAELRSSAPGERLVALVDANEHDVVAPWVDVVHVCDRDLEDEVIRALGVERVLAVLDAAGERESFGTLQRQPAQRDRSTVDQLRRFLGGRSGNKARYAALLVDALAPDEVPAPLSAVLDER</sequence>
<accession>A0A1G8GQX8</accession>
<evidence type="ECO:0008006" key="3">
    <source>
        <dbReference type="Google" id="ProtNLM"/>
    </source>
</evidence>
<keyword evidence="2" id="KW-1185">Reference proteome</keyword>
<evidence type="ECO:0000313" key="2">
    <source>
        <dbReference type="Proteomes" id="UP000198822"/>
    </source>
</evidence>
<dbReference type="AlphaFoldDB" id="A0A1G8GQX8"/>
<name>A0A1G8GQX8_9MICO</name>
<gene>
    <name evidence="1" type="ORF">SAMN04489720_3032</name>
</gene>
<dbReference type="RefSeq" id="WP_092506368.1">
    <property type="nucleotide sequence ID" value="NZ_LT629695.1"/>
</dbReference>
<proteinExistence type="predicted"/>
<dbReference type="Proteomes" id="UP000198822">
    <property type="component" value="Chromosome I"/>
</dbReference>
<organism evidence="1 2">
    <name type="scientific">Agrococcus jejuensis</name>
    <dbReference type="NCBI Taxonomy" id="399736"/>
    <lineage>
        <taxon>Bacteria</taxon>
        <taxon>Bacillati</taxon>
        <taxon>Actinomycetota</taxon>
        <taxon>Actinomycetes</taxon>
        <taxon>Micrococcales</taxon>
        <taxon>Microbacteriaceae</taxon>
        <taxon>Agrococcus</taxon>
    </lineage>
</organism>
<dbReference type="EMBL" id="LT629695">
    <property type="protein sequence ID" value="SDH96757.1"/>
    <property type="molecule type" value="Genomic_DNA"/>
</dbReference>
<dbReference type="STRING" id="399736.SAMN04489720_3032"/>
<evidence type="ECO:0000313" key="1">
    <source>
        <dbReference type="EMBL" id="SDH96757.1"/>
    </source>
</evidence>
<dbReference type="OrthoDB" id="9152042at2"/>
<reference evidence="2" key="1">
    <citation type="submission" date="2016-10" db="EMBL/GenBank/DDBJ databases">
        <authorList>
            <person name="Varghese N."/>
            <person name="Submissions S."/>
        </authorList>
    </citation>
    <scope>NUCLEOTIDE SEQUENCE [LARGE SCALE GENOMIC DNA]</scope>
    <source>
        <strain evidence="2">DSM 22002</strain>
    </source>
</reference>